<dbReference type="PROSITE" id="PS51118">
    <property type="entry name" value="HTH_HXLR"/>
    <property type="match status" value="1"/>
</dbReference>
<reference evidence="5 6" key="1">
    <citation type="submission" date="2019-07" db="EMBL/GenBank/DDBJ databases">
        <title>Whole genome shotgun sequence of Chitinophaga cymbidii NBRC 109752.</title>
        <authorList>
            <person name="Hosoyama A."/>
            <person name="Uohara A."/>
            <person name="Ohji S."/>
            <person name="Ichikawa N."/>
        </authorList>
    </citation>
    <scope>NUCLEOTIDE SEQUENCE [LARGE SCALE GENOMIC DNA]</scope>
    <source>
        <strain evidence="5 6">NBRC 109752</strain>
    </source>
</reference>
<sequence length="115" mass="13106">MRKERSTNAMNEAAIVRGCGMAYTLSVLGGRWKPAILFRLLQGRMRYSELLRAVEGVSERMLVAQLREMEADGLVRRIVYAEVPPRVEYELTEKGMSAEQVIESMSDWGNLNRPD</sequence>
<keyword evidence="2" id="KW-0238">DNA-binding</keyword>
<accession>A0A512RJH6</accession>
<feature type="domain" description="HTH hxlR-type" evidence="4">
    <location>
        <begin position="19"/>
        <end position="115"/>
    </location>
</feature>
<protein>
    <recommendedName>
        <fullName evidence="4">HTH hxlR-type domain-containing protein</fullName>
    </recommendedName>
</protein>
<comment type="caution">
    <text evidence="5">The sequence shown here is derived from an EMBL/GenBank/DDBJ whole genome shotgun (WGS) entry which is preliminary data.</text>
</comment>
<dbReference type="SUPFAM" id="SSF46785">
    <property type="entry name" value="Winged helix' DNA-binding domain"/>
    <property type="match status" value="1"/>
</dbReference>
<evidence type="ECO:0000256" key="2">
    <source>
        <dbReference type="ARBA" id="ARBA00023125"/>
    </source>
</evidence>
<organism evidence="5 6">
    <name type="scientific">Chitinophaga cymbidii</name>
    <dbReference type="NCBI Taxonomy" id="1096750"/>
    <lineage>
        <taxon>Bacteria</taxon>
        <taxon>Pseudomonadati</taxon>
        <taxon>Bacteroidota</taxon>
        <taxon>Chitinophagia</taxon>
        <taxon>Chitinophagales</taxon>
        <taxon>Chitinophagaceae</taxon>
        <taxon>Chitinophaga</taxon>
    </lineage>
</organism>
<keyword evidence="1" id="KW-0805">Transcription regulation</keyword>
<dbReference type="EMBL" id="BKAU01000001">
    <property type="protein sequence ID" value="GEP95822.1"/>
    <property type="molecule type" value="Genomic_DNA"/>
</dbReference>
<dbReference type="InterPro" id="IPR036390">
    <property type="entry name" value="WH_DNA-bd_sf"/>
</dbReference>
<name>A0A512RJH6_9BACT</name>
<proteinExistence type="predicted"/>
<evidence type="ECO:0000256" key="1">
    <source>
        <dbReference type="ARBA" id="ARBA00023015"/>
    </source>
</evidence>
<keyword evidence="3" id="KW-0804">Transcription</keyword>
<dbReference type="GO" id="GO:0003677">
    <property type="term" value="F:DNA binding"/>
    <property type="evidence" value="ECO:0007669"/>
    <property type="project" value="UniProtKB-KW"/>
</dbReference>
<keyword evidence="6" id="KW-1185">Reference proteome</keyword>
<dbReference type="InterPro" id="IPR002577">
    <property type="entry name" value="HTH_HxlR"/>
</dbReference>
<evidence type="ECO:0000313" key="6">
    <source>
        <dbReference type="Proteomes" id="UP000321436"/>
    </source>
</evidence>
<dbReference type="Proteomes" id="UP000321436">
    <property type="component" value="Unassembled WGS sequence"/>
</dbReference>
<dbReference type="PANTHER" id="PTHR33204">
    <property type="entry name" value="TRANSCRIPTIONAL REGULATOR, MARR FAMILY"/>
    <property type="match status" value="1"/>
</dbReference>
<dbReference type="Gene3D" id="1.10.10.10">
    <property type="entry name" value="Winged helix-like DNA-binding domain superfamily/Winged helix DNA-binding domain"/>
    <property type="match status" value="1"/>
</dbReference>
<dbReference type="OrthoDB" id="9797599at2"/>
<dbReference type="RefSeq" id="WP_146860440.1">
    <property type="nucleotide sequence ID" value="NZ_BKAU01000001.1"/>
</dbReference>
<evidence type="ECO:0000256" key="3">
    <source>
        <dbReference type="ARBA" id="ARBA00023163"/>
    </source>
</evidence>
<dbReference type="PANTHER" id="PTHR33204:SF29">
    <property type="entry name" value="TRANSCRIPTIONAL REGULATOR"/>
    <property type="match status" value="1"/>
</dbReference>
<dbReference type="AlphaFoldDB" id="A0A512RJH6"/>
<evidence type="ECO:0000259" key="4">
    <source>
        <dbReference type="PROSITE" id="PS51118"/>
    </source>
</evidence>
<dbReference type="InterPro" id="IPR036388">
    <property type="entry name" value="WH-like_DNA-bd_sf"/>
</dbReference>
<gene>
    <name evidence="5" type="ORF">CCY01nite_20820</name>
</gene>
<dbReference type="Pfam" id="PF01638">
    <property type="entry name" value="HxlR"/>
    <property type="match status" value="1"/>
</dbReference>
<evidence type="ECO:0000313" key="5">
    <source>
        <dbReference type="EMBL" id="GEP95822.1"/>
    </source>
</evidence>